<reference evidence="2 3" key="1">
    <citation type="submission" date="2015-01" db="EMBL/GenBank/DDBJ databases">
        <title>Draft genome of the acidophilic iron oxidizer Acidithrix ferrooxidans strain Py-F3.</title>
        <authorList>
            <person name="Poehlein A."/>
            <person name="Eisen S."/>
            <person name="Schloemann M."/>
            <person name="Johnson B.D."/>
            <person name="Daniel R."/>
            <person name="Muehling M."/>
        </authorList>
    </citation>
    <scope>NUCLEOTIDE SEQUENCE [LARGE SCALE GENOMIC DNA]</scope>
    <source>
        <strain evidence="2 3">Py-F3</strain>
    </source>
</reference>
<gene>
    <name evidence="2" type="ORF">AXFE_16170</name>
</gene>
<evidence type="ECO:0000259" key="1">
    <source>
        <dbReference type="SMART" id="SM01118"/>
    </source>
</evidence>
<evidence type="ECO:0000313" key="3">
    <source>
        <dbReference type="Proteomes" id="UP000032360"/>
    </source>
</evidence>
<dbReference type="STRING" id="1280514.AXFE_16170"/>
<keyword evidence="3" id="KW-1185">Reference proteome</keyword>
<organism evidence="2 3">
    <name type="scientific">Acidithrix ferrooxidans</name>
    <dbReference type="NCBI Taxonomy" id="1280514"/>
    <lineage>
        <taxon>Bacteria</taxon>
        <taxon>Bacillati</taxon>
        <taxon>Actinomycetota</taxon>
        <taxon>Acidimicrobiia</taxon>
        <taxon>Acidimicrobiales</taxon>
        <taxon>Acidimicrobiaceae</taxon>
        <taxon>Acidithrix</taxon>
    </lineage>
</organism>
<dbReference type="Gene3D" id="2.40.320.10">
    <property type="entry name" value="Hypothetical Protein Pfu-838710-001"/>
    <property type="match status" value="1"/>
</dbReference>
<dbReference type="AlphaFoldDB" id="A0A0D8HHN4"/>
<dbReference type="RefSeq" id="WP_052605329.1">
    <property type="nucleotide sequence ID" value="NZ_JXYS01000037.1"/>
</dbReference>
<protein>
    <submittedName>
        <fullName evidence="2">CYTH domain protein</fullName>
    </submittedName>
</protein>
<dbReference type="SMART" id="SM01118">
    <property type="entry name" value="CYTH"/>
    <property type="match status" value="1"/>
</dbReference>
<dbReference type="InterPro" id="IPR023577">
    <property type="entry name" value="CYTH_domain"/>
</dbReference>
<comment type="caution">
    <text evidence="2">The sequence shown here is derived from an EMBL/GenBank/DDBJ whole genome shotgun (WGS) entry which is preliminary data.</text>
</comment>
<sequence length="231" mass="25215">MDIPEIGGALNTEDEVKLEVEIDYSPPRLTIGEGLDEIEILPEVHTYTLYFDSSDGALSNESMALRFRYRLGVDHASTLGGRIHPEGDQLGVWALKTKGEVIEADGVRTTSRIEIEDRSTFSEMPGNIVHAFPLVAEKFGSLVLVAALESRRNSHIIGARGSRLIEIDDDIVNVIDLCQPSKSKLTFREIELELLDKSAVALRSTLVSSFLEAGAKYASAGSKLERAISGS</sequence>
<dbReference type="Proteomes" id="UP000032360">
    <property type="component" value="Unassembled WGS sequence"/>
</dbReference>
<dbReference type="InterPro" id="IPR033469">
    <property type="entry name" value="CYTH-like_dom_sf"/>
</dbReference>
<evidence type="ECO:0000313" key="2">
    <source>
        <dbReference type="EMBL" id="KJF17500.1"/>
    </source>
</evidence>
<name>A0A0D8HHN4_9ACTN</name>
<proteinExistence type="predicted"/>
<accession>A0A0D8HHN4</accession>
<feature type="domain" description="CYTH" evidence="1">
    <location>
        <begin position="11"/>
        <end position="231"/>
    </location>
</feature>
<dbReference type="EMBL" id="JXYS01000037">
    <property type="protein sequence ID" value="KJF17500.1"/>
    <property type="molecule type" value="Genomic_DNA"/>
</dbReference>
<dbReference type="SUPFAM" id="SSF55154">
    <property type="entry name" value="CYTH-like phosphatases"/>
    <property type="match status" value="1"/>
</dbReference>